<dbReference type="Pfam" id="PF01520">
    <property type="entry name" value="Amidase_3"/>
    <property type="match status" value="1"/>
</dbReference>
<dbReference type="AlphaFoldDB" id="A0A6N8U6W1"/>
<sequence>MAYVPKHRKLKIRWKVAAPLLVLLLLCIYILVSVLHNAVSPEPKRYTICDFSQEKTAERLSKQYKSTYAISDYFYYGETLNLMQNAYHPEGNDPLAGKTVQLNNLCTGEKFPFVFESAADRQIALDELTPGMYEIFVIDDLQPKRAVYTSVFHDNSFTTVKRKGSINKINLFADRNFLKKDYQKTLDQDYLFLEVKAAKPSDKQYDVILDPAGYNKDFTYELDKGVEANGLVEYQENYQAAVALKKDLEAYGLRVLITRDKMDKAVDTYGEKGRLGAAYRSKARYMIHIGQNESTYDSVKGMEIYHSNYSSATFANALLYDLKKHTQLTGNTIYATDLDNAGVMSADLVEGVDGRKIYDGDMYIRESGGRATAAGMYSEAAATQNGAFAKDNREGIQTISIYYSYFTNKQDAAYWKDNRAKIMKVTADSIARTLHVEKNK</sequence>
<dbReference type="GO" id="GO:0008745">
    <property type="term" value="F:N-acetylmuramoyl-L-alanine amidase activity"/>
    <property type="evidence" value="ECO:0007669"/>
    <property type="project" value="InterPro"/>
</dbReference>
<proteinExistence type="predicted"/>
<dbReference type="Gene3D" id="3.40.630.40">
    <property type="entry name" value="Zn-dependent exopeptidases"/>
    <property type="match status" value="1"/>
</dbReference>
<evidence type="ECO:0000313" key="2">
    <source>
        <dbReference type="EMBL" id="MXQ73265.1"/>
    </source>
</evidence>
<keyword evidence="3" id="KW-1185">Reference proteome</keyword>
<protein>
    <recommendedName>
        <fullName evidence="1">MurNAc-LAA domain-containing protein</fullName>
    </recommendedName>
</protein>
<evidence type="ECO:0000259" key="1">
    <source>
        <dbReference type="Pfam" id="PF01520"/>
    </source>
</evidence>
<dbReference type="InterPro" id="IPR002508">
    <property type="entry name" value="MurNAc-LAA_cat"/>
</dbReference>
<comment type="caution">
    <text evidence="2">The sequence shown here is derived from an EMBL/GenBank/DDBJ whole genome shotgun (WGS) entry which is preliminary data.</text>
</comment>
<feature type="domain" description="MurNAc-LAA" evidence="1">
    <location>
        <begin position="223"/>
        <end position="337"/>
    </location>
</feature>
<gene>
    <name evidence="2" type="ORF">GSF08_04855</name>
</gene>
<dbReference type="GO" id="GO:0009253">
    <property type="term" value="P:peptidoglycan catabolic process"/>
    <property type="evidence" value="ECO:0007669"/>
    <property type="project" value="InterPro"/>
</dbReference>
<reference evidence="2 3" key="2">
    <citation type="submission" date="2020-01" db="EMBL/GenBank/DDBJ databases">
        <title>Clostridiaceae sp. nov. isolated from the gut of human by culturomics.</title>
        <authorList>
            <person name="Chang Y."/>
        </authorList>
    </citation>
    <scope>NUCLEOTIDE SEQUENCE [LARGE SCALE GENOMIC DNA]</scope>
    <source>
        <strain evidence="2 3">DONG20-135</strain>
    </source>
</reference>
<dbReference type="Proteomes" id="UP000434036">
    <property type="component" value="Unassembled WGS sequence"/>
</dbReference>
<dbReference type="SUPFAM" id="SSF53187">
    <property type="entry name" value="Zn-dependent exopeptidases"/>
    <property type="match status" value="1"/>
</dbReference>
<dbReference type="EMBL" id="WUUQ01000002">
    <property type="protein sequence ID" value="MXQ73265.1"/>
    <property type="molecule type" value="Genomic_DNA"/>
</dbReference>
<dbReference type="RefSeq" id="WP_160624727.1">
    <property type="nucleotide sequence ID" value="NZ_WUUQ01000002.1"/>
</dbReference>
<evidence type="ECO:0000313" key="3">
    <source>
        <dbReference type="Proteomes" id="UP000434036"/>
    </source>
</evidence>
<reference evidence="2 3" key="1">
    <citation type="submission" date="2019-12" db="EMBL/GenBank/DDBJ databases">
        <authorList>
            <person name="Yang R."/>
        </authorList>
    </citation>
    <scope>NUCLEOTIDE SEQUENCE [LARGE SCALE GENOMIC DNA]</scope>
    <source>
        <strain evidence="2 3">DONG20-135</strain>
    </source>
</reference>
<accession>A0A6N8U6W1</accession>
<name>A0A6N8U6W1_9FIRM</name>
<organism evidence="2 3">
    <name type="scientific">Copranaerobaculum intestinale</name>
    <dbReference type="NCBI Taxonomy" id="2692629"/>
    <lineage>
        <taxon>Bacteria</taxon>
        <taxon>Bacillati</taxon>
        <taxon>Bacillota</taxon>
        <taxon>Erysipelotrichia</taxon>
        <taxon>Erysipelotrichales</taxon>
        <taxon>Erysipelotrichaceae</taxon>
        <taxon>Copranaerobaculum</taxon>
    </lineage>
</organism>